<dbReference type="Proteomes" id="UP001183777">
    <property type="component" value="Unassembled WGS sequence"/>
</dbReference>
<keyword evidence="2" id="KW-1185">Reference proteome</keyword>
<dbReference type="RefSeq" id="WP_014046213.1">
    <property type="nucleotide sequence ID" value="NZ_JAVREX010000001.1"/>
</dbReference>
<comment type="caution">
    <text evidence="1">The sequence shown here is derived from an EMBL/GenBank/DDBJ whole genome shotgun (WGS) entry which is preliminary data.</text>
</comment>
<name>A0ABU2RBF1_9ACTN</name>
<sequence length="46" mass="5176">MEWIDPRYSEMVDAWESAQAPDPHTPEAPRPVRAFIATVEPEPPAS</sequence>
<gene>
    <name evidence="1" type="ORF">RM649_00780</name>
</gene>
<evidence type="ECO:0000313" key="1">
    <source>
        <dbReference type="EMBL" id="MDT0426192.1"/>
    </source>
</evidence>
<accession>A0ABU2RBF1</accession>
<reference evidence="2" key="1">
    <citation type="submission" date="2023-07" db="EMBL/GenBank/DDBJ databases">
        <title>30 novel species of actinomycetes from the DSMZ collection.</title>
        <authorList>
            <person name="Nouioui I."/>
        </authorList>
    </citation>
    <scope>NUCLEOTIDE SEQUENCE [LARGE SCALE GENOMIC DNA]</scope>
    <source>
        <strain evidence="2">DSM 41770</strain>
    </source>
</reference>
<protein>
    <submittedName>
        <fullName evidence="1">Uncharacterized protein</fullName>
    </submittedName>
</protein>
<dbReference type="EMBL" id="JAVREX010000001">
    <property type="protein sequence ID" value="MDT0426192.1"/>
    <property type="molecule type" value="Genomic_DNA"/>
</dbReference>
<organism evidence="1 2">
    <name type="scientific">Streptomyces salyersiae</name>
    <dbReference type="NCBI Taxonomy" id="3075530"/>
    <lineage>
        <taxon>Bacteria</taxon>
        <taxon>Bacillati</taxon>
        <taxon>Actinomycetota</taxon>
        <taxon>Actinomycetes</taxon>
        <taxon>Kitasatosporales</taxon>
        <taxon>Streptomycetaceae</taxon>
        <taxon>Streptomyces</taxon>
    </lineage>
</organism>
<proteinExistence type="predicted"/>
<evidence type="ECO:0000313" key="2">
    <source>
        <dbReference type="Proteomes" id="UP001183777"/>
    </source>
</evidence>